<comment type="caution">
    <text evidence="3">The sequence shown here is derived from an EMBL/GenBank/DDBJ whole genome shotgun (WGS) entry which is preliminary data.</text>
</comment>
<feature type="transmembrane region" description="Helical" evidence="2">
    <location>
        <begin position="96"/>
        <end position="117"/>
    </location>
</feature>
<keyword evidence="2" id="KW-0472">Membrane</keyword>
<feature type="transmembrane region" description="Helical" evidence="2">
    <location>
        <begin position="51"/>
        <end position="75"/>
    </location>
</feature>
<keyword evidence="4" id="KW-1185">Reference proteome</keyword>
<dbReference type="Proteomes" id="UP001303473">
    <property type="component" value="Unassembled WGS sequence"/>
</dbReference>
<dbReference type="AlphaFoldDB" id="A0AAN6NDY4"/>
<protein>
    <submittedName>
        <fullName evidence="3">P-type ATPase</fullName>
    </submittedName>
</protein>
<name>A0AAN6NDY4_9PEZI</name>
<dbReference type="Gene3D" id="1.20.1110.10">
    <property type="entry name" value="Calcium-transporting ATPase, transmembrane domain"/>
    <property type="match status" value="1"/>
</dbReference>
<evidence type="ECO:0000313" key="4">
    <source>
        <dbReference type="Proteomes" id="UP001303473"/>
    </source>
</evidence>
<organism evidence="3 4">
    <name type="scientific">Diplogelasinospora grovesii</name>
    <dbReference type="NCBI Taxonomy" id="303347"/>
    <lineage>
        <taxon>Eukaryota</taxon>
        <taxon>Fungi</taxon>
        <taxon>Dikarya</taxon>
        <taxon>Ascomycota</taxon>
        <taxon>Pezizomycotina</taxon>
        <taxon>Sordariomycetes</taxon>
        <taxon>Sordariomycetidae</taxon>
        <taxon>Sordariales</taxon>
        <taxon>Diplogelasinosporaceae</taxon>
        <taxon>Diplogelasinospora</taxon>
    </lineage>
</organism>
<dbReference type="GO" id="GO:0055070">
    <property type="term" value="P:copper ion homeostasis"/>
    <property type="evidence" value="ECO:0007669"/>
    <property type="project" value="TreeGrafter"/>
</dbReference>
<dbReference type="PANTHER" id="PTHR43520">
    <property type="entry name" value="ATP7, ISOFORM B"/>
    <property type="match status" value="1"/>
</dbReference>
<evidence type="ECO:0000256" key="1">
    <source>
        <dbReference type="ARBA" id="ARBA00022967"/>
    </source>
</evidence>
<dbReference type="GO" id="GO:0005507">
    <property type="term" value="F:copper ion binding"/>
    <property type="evidence" value="ECO:0007669"/>
    <property type="project" value="TreeGrafter"/>
</dbReference>
<dbReference type="PANTHER" id="PTHR43520:SF8">
    <property type="entry name" value="P-TYPE CU(+) TRANSPORTER"/>
    <property type="match status" value="1"/>
</dbReference>
<reference evidence="4" key="1">
    <citation type="journal article" date="2023" name="Mol. Phylogenet. Evol.">
        <title>Genome-scale phylogeny and comparative genomics of the fungal order Sordariales.</title>
        <authorList>
            <person name="Hensen N."/>
            <person name="Bonometti L."/>
            <person name="Westerberg I."/>
            <person name="Brannstrom I.O."/>
            <person name="Guillou S."/>
            <person name="Cros-Aarteil S."/>
            <person name="Calhoun S."/>
            <person name="Haridas S."/>
            <person name="Kuo A."/>
            <person name="Mondo S."/>
            <person name="Pangilinan J."/>
            <person name="Riley R."/>
            <person name="LaButti K."/>
            <person name="Andreopoulos B."/>
            <person name="Lipzen A."/>
            <person name="Chen C."/>
            <person name="Yan M."/>
            <person name="Daum C."/>
            <person name="Ng V."/>
            <person name="Clum A."/>
            <person name="Steindorff A."/>
            <person name="Ohm R.A."/>
            <person name="Martin F."/>
            <person name="Silar P."/>
            <person name="Natvig D.O."/>
            <person name="Lalanne C."/>
            <person name="Gautier V."/>
            <person name="Ament-Velasquez S.L."/>
            <person name="Kruys A."/>
            <person name="Hutchinson M.I."/>
            <person name="Powell A.J."/>
            <person name="Barry K."/>
            <person name="Miller A.N."/>
            <person name="Grigoriev I.V."/>
            <person name="Debuchy R."/>
            <person name="Gladieux P."/>
            <person name="Hiltunen Thoren M."/>
            <person name="Johannesson H."/>
        </authorList>
    </citation>
    <scope>NUCLEOTIDE SEQUENCE [LARGE SCALE GENOMIC DNA]</scope>
    <source>
        <strain evidence="4">CBS 340.73</strain>
    </source>
</reference>
<evidence type="ECO:0000313" key="3">
    <source>
        <dbReference type="EMBL" id="KAK3944005.1"/>
    </source>
</evidence>
<gene>
    <name evidence="3" type="ORF">QBC46DRAFT_16063</name>
</gene>
<dbReference type="GO" id="GO:0016020">
    <property type="term" value="C:membrane"/>
    <property type="evidence" value="ECO:0007669"/>
    <property type="project" value="TreeGrafter"/>
</dbReference>
<keyword evidence="2" id="KW-1133">Transmembrane helix</keyword>
<dbReference type="SUPFAM" id="SSF81665">
    <property type="entry name" value="Calcium ATPase, transmembrane domain M"/>
    <property type="match status" value="1"/>
</dbReference>
<evidence type="ECO:0000256" key="2">
    <source>
        <dbReference type="SAM" id="Phobius"/>
    </source>
</evidence>
<accession>A0AAN6NDY4</accession>
<keyword evidence="1" id="KW-1278">Translocase</keyword>
<sequence>MPPSALYRLCYSHVSSLAGRDTQLSRIVKLVQDAQTTRAPIERLADTLAGYFLPAILFLGFMIFVVWMILSYVLANPPKIFLEDASGGKVTVCVKLRISVIVFACPYALGLATPTAVMVGTNVGVENGILVKF</sequence>
<dbReference type="EMBL" id="MU853762">
    <property type="protein sequence ID" value="KAK3944005.1"/>
    <property type="molecule type" value="Genomic_DNA"/>
</dbReference>
<proteinExistence type="predicted"/>
<dbReference type="InterPro" id="IPR023298">
    <property type="entry name" value="ATPase_P-typ_TM_dom_sf"/>
</dbReference>
<keyword evidence="2" id="KW-0812">Transmembrane</keyword>
<dbReference type="GO" id="GO:0043682">
    <property type="term" value="F:P-type divalent copper transporter activity"/>
    <property type="evidence" value="ECO:0007669"/>
    <property type="project" value="TreeGrafter"/>
</dbReference>